<organism evidence="7 8">
    <name type="scientific">Kribbella yunnanensis</name>
    <dbReference type="NCBI Taxonomy" id="190194"/>
    <lineage>
        <taxon>Bacteria</taxon>
        <taxon>Bacillati</taxon>
        <taxon>Actinomycetota</taxon>
        <taxon>Actinomycetes</taxon>
        <taxon>Propionibacteriales</taxon>
        <taxon>Kribbellaceae</taxon>
        <taxon>Kribbella</taxon>
    </lineage>
</organism>
<evidence type="ECO:0000259" key="6">
    <source>
        <dbReference type="PROSITE" id="PS51085"/>
    </source>
</evidence>
<dbReference type="Proteomes" id="UP001500280">
    <property type="component" value="Unassembled WGS sequence"/>
</dbReference>
<dbReference type="InterPro" id="IPR036010">
    <property type="entry name" value="2Fe-2S_ferredoxin-like_sf"/>
</dbReference>
<evidence type="ECO:0000256" key="4">
    <source>
        <dbReference type="ARBA" id="ARBA00023004"/>
    </source>
</evidence>
<dbReference type="RefSeq" id="WP_344162377.1">
    <property type="nucleotide sequence ID" value="NZ_BAAANF010000023.1"/>
</dbReference>
<evidence type="ECO:0000313" key="7">
    <source>
        <dbReference type="EMBL" id="GAA1712819.1"/>
    </source>
</evidence>
<comment type="caution">
    <text evidence="7">The sequence shown here is derived from an EMBL/GenBank/DDBJ whole genome shotgun (WGS) entry which is preliminary data.</text>
</comment>
<dbReference type="PROSITE" id="PS51085">
    <property type="entry name" value="2FE2S_FER_2"/>
    <property type="match status" value="1"/>
</dbReference>
<reference evidence="7 8" key="1">
    <citation type="journal article" date="2019" name="Int. J. Syst. Evol. Microbiol.">
        <title>The Global Catalogue of Microorganisms (GCM) 10K type strain sequencing project: providing services to taxonomists for standard genome sequencing and annotation.</title>
        <authorList>
            <consortium name="The Broad Institute Genomics Platform"/>
            <consortium name="The Broad Institute Genome Sequencing Center for Infectious Disease"/>
            <person name="Wu L."/>
            <person name="Ma J."/>
        </authorList>
    </citation>
    <scope>NUCLEOTIDE SEQUENCE [LARGE SCALE GENOMIC DNA]</scope>
    <source>
        <strain evidence="7 8">JCM 14307</strain>
    </source>
</reference>
<dbReference type="Pfam" id="PF00111">
    <property type="entry name" value="Fer2"/>
    <property type="match status" value="1"/>
</dbReference>
<dbReference type="InterPro" id="IPR001041">
    <property type="entry name" value="2Fe-2S_ferredoxin-type"/>
</dbReference>
<name>A0ABN2IVW8_9ACTN</name>
<dbReference type="PANTHER" id="PTHR44379">
    <property type="entry name" value="OXIDOREDUCTASE WITH IRON-SULFUR SUBUNIT"/>
    <property type="match status" value="1"/>
</dbReference>
<sequence>MTSLDQEHTVAQSATVKTAPAARVLNLEVNGEPHVIAVGPYESLNSVLRDRLNMTGTKRGCDTGGCGTCTVLVDEQAVYSCMYPSLRAEGKAIRTVEGLSSGGKMHPMQQALVDGGGVQCGYCTPGALMACMAVYRENPNADADDIAEELAGNLCRCTGYVKLVEGLASARKAMKGDLS</sequence>
<dbReference type="InterPro" id="IPR006058">
    <property type="entry name" value="2Fe2S_fd_BS"/>
</dbReference>
<keyword evidence="8" id="KW-1185">Reference proteome</keyword>
<dbReference type="InterPro" id="IPR002888">
    <property type="entry name" value="2Fe-2S-bd"/>
</dbReference>
<dbReference type="InterPro" id="IPR036884">
    <property type="entry name" value="2Fe-2S-bd_dom_sf"/>
</dbReference>
<dbReference type="Pfam" id="PF01799">
    <property type="entry name" value="Fer2_2"/>
    <property type="match status" value="1"/>
</dbReference>
<evidence type="ECO:0000256" key="1">
    <source>
        <dbReference type="ARBA" id="ARBA00022714"/>
    </source>
</evidence>
<evidence type="ECO:0000256" key="5">
    <source>
        <dbReference type="ARBA" id="ARBA00023014"/>
    </source>
</evidence>
<dbReference type="Gene3D" id="1.10.150.120">
    <property type="entry name" value="[2Fe-2S]-binding domain"/>
    <property type="match status" value="1"/>
</dbReference>
<protein>
    <submittedName>
        <fullName evidence="7">(2Fe-2S)-binding protein</fullName>
    </submittedName>
</protein>
<dbReference type="Gene3D" id="3.10.20.30">
    <property type="match status" value="1"/>
</dbReference>
<dbReference type="SUPFAM" id="SSF54292">
    <property type="entry name" value="2Fe-2S ferredoxin-like"/>
    <property type="match status" value="1"/>
</dbReference>
<evidence type="ECO:0000313" key="8">
    <source>
        <dbReference type="Proteomes" id="UP001500280"/>
    </source>
</evidence>
<accession>A0ABN2IVW8</accession>
<keyword evidence="1" id="KW-0001">2Fe-2S</keyword>
<proteinExistence type="predicted"/>
<keyword evidence="3" id="KW-0560">Oxidoreductase</keyword>
<dbReference type="SUPFAM" id="SSF47741">
    <property type="entry name" value="CO dehydrogenase ISP C-domain like"/>
    <property type="match status" value="1"/>
</dbReference>
<keyword evidence="4" id="KW-0408">Iron</keyword>
<feature type="domain" description="2Fe-2S ferredoxin-type" evidence="6">
    <location>
        <begin position="23"/>
        <end position="99"/>
    </location>
</feature>
<evidence type="ECO:0000256" key="2">
    <source>
        <dbReference type="ARBA" id="ARBA00022723"/>
    </source>
</evidence>
<evidence type="ECO:0000256" key="3">
    <source>
        <dbReference type="ARBA" id="ARBA00023002"/>
    </source>
</evidence>
<dbReference type="EMBL" id="BAAANF010000023">
    <property type="protein sequence ID" value="GAA1712819.1"/>
    <property type="molecule type" value="Genomic_DNA"/>
</dbReference>
<dbReference type="InterPro" id="IPR012675">
    <property type="entry name" value="Beta-grasp_dom_sf"/>
</dbReference>
<dbReference type="InterPro" id="IPR051452">
    <property type="entry name" value="Diverse_Oxidoreductases"/>
</dbReference>
<dbReference type="PANTHER" id="PTHR44379:SF8">
    <property type="entry name" value="XANTHINE DEHYDROGENASE IRON-SULFUR-BINDING SUBUNIT XDHC-RELATED"/>
    <property type="match status" value="1"/>
</dbReference>
<gene>
    <name evidence="7" type="ORF">GCM10009745_71320</name>
</gene>
<dbReference type="CDD" id="cd00207">
    <property type="entry name" value="fer2"/>
    <property type="match status" value="1"/>
</dbReference>
<dbReference type="PROSITE" id="PS00197">
    <property type="entry name" value="2FE2S_FER_1"/>
    <property type="match status" value="1"/>
</dbReference>
<keyword evidence="2" id="KW-0479">Metal-binding</keyword>
<keyword evidence="5" id="KW-0411">Iron-sulfur</keyword>